<protein>
    <submittedName>
        <fullName evidence="2">Molybdopterin-guanine dinucleotide biosynthesis protein B</fullName>
    </submittedName>
</protein>
<dbReference type="Pfam" id="PF03205">
    <property type="entry name" value="MobB"/>
    <property type="match status" value="1"/>
</dbReference>
<proteinExistence type="predicted"/>
<evidence type="ECO:0000313" key="2">
    <source>
        <dbReference type="EMBL" id="RMX03045.1"/>
    </source>
</evidence>
<reference evidence="2 3" key="1">
    <citation type="submission" date="2018-10" db="EMBL/GenBank/DDBJ databases">
        <title>Draft genome of Cortibacter populi DSM10536.</title>
        <authorList>
            <person name="Bernier A.-M."/>
            <person name="Bernard K."/>
        </authorList>
    </citation>
    <scope>NUCLEOTIDE SEQUENCE [LARGE SCALE GENOMIC DNA]</scope>
    <source>
        <strain evidence="2 3">DSM 105136</strain>
    </source>
</reference>
<dbReference type="GO" id="GO:0005525">
    <property type="term" value="F:GTP binding"/>
    <property type="evidence" value="ECO:0007669"/>
    <property type="project" value="InterPro"/>
</dbReference>
<dbReference type="GO" id="GO:0006777">
    <property type="term" value="P:Mo-molybdopterin cofactor biosynthetic process"/>
    <property type="evidence" value="ECO:0007669"/>
    <property type="project" value="InterPro"/>
</dbReference>
<dbReference type="InterPro" id="IPR052539">
    <property type="entry name" value="MGD_biosynthesis_adapter"/>
</dbReference>
<evidence type="ECO:0000313" key="3">
    <source>
        <dbReference type="Proteomes" id="UP000278006"/>
    </source>
</evidence>
<dbReference type="Proteomes" id="UP000278006">
    <property type="component" value="Unassembled WGS sequence"/>
</dbReference>
<organism evidence="2 3">
    <name type="scientific">Corticibacter populi</name>
    <dbReference type="NCBI Taxonomy" id="1550736"/>
    <lineage>
        <taxon>Bacteria</taxon>
        <taxon>Pseudomonadati</taxon>
        <taxon>Pseudomonadota</taxon>
        <taxon>Betaproteobacteria</taxon>
        <taxon>Burkholderiales</taxon>
        <taxon>Comamonadaceae</taxon>
        <taxon>Corticibacter</taxon>
    </lineage>
</organism>
<keyword evidence="3" id="KW-1185">Reference proteome</keyword>
<dbReference type="InterPro" id="IPR004435">
    <property type="entry name" value="MobB_dom"/>
</dbReference>
<evidence type="ECO:0000259" key="1">
    <source>
        <dbReference type="Pfam" id="PF03205"/>
    </source>
</evidence>
<dbReference type="AlphaFoldDB" id="A0A3M6QJ95"/>
<dbReference type="EMBL" id="RDQO01000007">
    <property type="protein sequence ID" value="RMX03045.1"/>
    <property type="molecule type" value="Genomic_DNA"/>
</dbReference>
<name>A0A3M6QJ95_9BURK</name>
<dbReference type="SUPFAM" id="SSF52540">
    <property type="entry name" value="P-loop containing nucleoside triphosphate hydrolases"/>
    <property type="match status" value="1"/>
</dbReference>
<dbReference type="CDD" id="cd03116">
    <property type="entry name" value="MobB"/>
    <property type="match status" value="1"/>
</dbReference>
<dbReference type="InterPro" id="IPR027417">
    <property type="entry name" value="P-loop_NTPase"/>
</dbReference>
<dbReference type="RefSeq" id="WP_122231821.1">
    <property type="nucleotide sequence ID" value="NZ_SGWR01000002.1"/>
</dbReference>
<accession>A0A3M6QJ95</accession>
<feature type="domain" description="Molybdopterin-guanine dinucleotide biosynthesis protein B (MobB)" evidence="1">
    <location>
        <begin position="16"/>
        <end position="149"/>
    </location>
</feature>
<sequence>MNVARESVDAARLAGVFGLAGRSGSGKTTLIEAMLPILLARGLRVNVIKHSHHDIPLEPPGKDSARFRAAGAQEVMVASPYRFAIAHELRDRPEPSLAEQLARLAPADLTLVEGFKQEAIPRIEVFRPALGQPPLHAQPDFDCVAVASDGPRLPGAPQSLAWLPLNEVAAVADFICRHQGLAPR</sequence>
<gene>
    <name evidence="2" type="primary">mobB</name>
    <name evidence="2" type="ORF">D8I35_17910</name>
</gene>
<dbReference type="Gene3D" id="3.40.50.300">
    <property type="entry name" value="P-loop containing nucleotide triphosphate hydrolases"/>
    <property type="match status" value="1"/>
</dbReference>
<dbReference type="PANTHER" id="PTHR40072:SF1">
    <property type="entry name" value="MOLYBDOPTERIN-GUANINE DINUCLEOTIDE BIOSYNTHESIS ADAPTER PROTEIN"/>
    <property type="match status" value="1"/>
</dbReference>
<dbReference type="OrthoDB" id="9804758at2"/>
<dbReference type="NCBIfam" id="TIGR00176">
    <property type="entry name" value="mobB"/>
    <property type="match status" value="1"/>
</dbReference>
<comment type="caution">
    <text evidence="2">The sequence shown here is derived from an EMBL/GenBank/DDBJ whole genome shotgun (WGS) entry which is preliminary data.</text>
</comment>
<dbReference type="PANTHER" id="PTHR40072">
    <property type="entry name" value="MOLYBDOPTERIN-GUANINE DINUCLEOTIDE BIOSYNTHESIS ADAPTER PROTEIN-RELATED"/>
    <property type="match status" value="1"/>
</dbReference>